<dbReference type="PANTHER" id="PTHR30217:SF10">
    <property type="entry name" value="23S RRNA 5-HYDROXYCYTIDINE C2501 SYNTHASE"/>
    <property type="match status" value="1"/>
</dbReference>
<feature type="domain" description="Peptidase U32 collagenase" evidence="1">
    <location>
        <begin position="435"/>
        <end position="555"/>
    </location>
</feature>
<dbReference type="RefSeq" id="WP_154406436.1">
    <property type="nucleotide sequence ID" value="NZ_VUNR01000006.1"/>
</dbReference>
<name>A0A6I2UGX7_9FIRM</name>
<dbReference type="SUPFAM" id="SSF51395">
    <property type="entry name" value="FMN-linked oxidoreductases"/>
    <property type="match status" value="1"/>
</dbReference>
<evidence type="ECO:0000259" key="1">
    <source>
        <dbReference type="Pfam" id="PF12392"/>
    </source>
</evidence>
<dbReference type="PROSITE" id="PS01276">
    <property type="entry name" value="PEPTIDASE_U32"/>
    <property type="match status" value="1"/>
</dbReference>
<dbReference type="InterPro" id="IPR020988">
    <property type="entry name" value="Pept_U32_collagenase"/>
</dbReference>
<dbReference type="Proteomes" id="UP000433181">
    <property type="component" value="Unassembled WGS sequence"/>
</dbReference>
<dbReference type="GeneID" id="96778189"/>
<accession>A0A6I2UGX7</accession>
<dbReference type="PANTHER" id="PTHR30217">
    <property type="entry name" value="PEPTIDASE U32 FAMILY"/>
    <property type="match status" value="1"/>
</dbReference>
<gene>
    <name evidence="2" type="ORF">FYJ84_04620</name>
</gene>
<organism evidence="2 3">
    <name type="scientific">Anaerovibrio slackiae</name>
    <dbReference type="NCBI Taxonomy" id="2652309"/>
    <lineage>
        <taxon>Bacteria</taxon>
        <taxon>Bacillati</taxon>
        <taxon>Bacillota</taxon>
        <taxon>Negativicutes</taxon>
        <taxon>Selenomonadales</taxon>
        <taxon>Selenomonadaceae</taxon>
        <taxon>Anaerovibrio</taxon>
    </lineage>
</organism>
<dbReference type="InterPro" id="IPR001539">
    <property type="entry name" value="Peptidase_U32"/>
</dbReference>
<dbReference type="Pfam" id="PF01136">
    <property type="entry name" value="Peptidase_U32"/>
    <property type="match status" value="2"/>
</dbReference>
<protein>
    <submittedName>
        <fullName evidence="2">Peptidase U32</fullName>
    </submittedName>
</protein>
<dbReference type="EMBL" id="VUNR01000006">
    <property type="protein sequence ID" value="MSU08272.1"/>
    <property type="molecule type" value="Genomic_DNA"/>
</dbReference>
<reference evidence="2 3" key="1">
    <citation type="submission" date="2019-08" db="EMBL/GenBank/DDBJ databases">
        <title>In-depth cultivation of the pig gut microbiome towards novel bacterial diversity and tailored functional studies.</title>
        <authorList>
            <person name="Wylensek D."/>
            <person name="Hitch T.C.A."/>
            <person name="Clavel T."/>
        </authorList>
    </citation>
    <scope>NUCLEOTIDE SEQUENCE [LARGE SCALE GENOMIC DNA]</scope>
    <source>
        <strain evidence="2 3">WCA-693-APC-5D-A</strain>
    </source>
</reference>
<comment type="caution">
    <text evidence="2">The sequence shown here is derived from an EMBL/GenBank/DDBJ whole genome shotgun (WGS) entry which is preliminary data.</text>
</comment>
<sequence>MIELLAPAGSREALVAAVESGADAVYLAGNMFGARAYADNFDEEGMREAIRFAHLRGVHVHVTVNTIMDSRELPELKKYLRFLYEAGADAVLVQDLGAARIVRETVPELPMHVSTQMTVHNLDGVRALEALGFSRVVLSREVTLEAVRHICAHAKAEIEVFVHGALCVCYSGQCLMSSMIGGRSGNRGRCAQPCRLPYTLVDEKDNDLLGDSAGKYLLSPRDMNTINLLPELLAAGVTSLKIEGRMKRPEYVAVAVGCYRRAVDSFLSGDFAVPEEDSRALAQIFNRDFTTAYLEKKQGRNMMSDKRPNNRGLMLGRVQEYHPLTEDSGLAVLRLSDGISAGDQVDFWVKVGGRVTATVQDMQLVTGIRGKSRLKNAKKNISKDDRKKQDRNQAKNLAKNASSLNMQNLLPVEKAAAGDMAALTVKGRVFPGDRVFKVYDGKLMDAAKAMYNTGAPVRRFGVRAVVRAAVGQPLYLSLTDEDGNVAEAETEFIGQEAMKRPLTEETLMKQIGRLGTSIFTLTGLKTEISGHVMVPVSELNEVRRKCVEQLEKMRLADFQQKADKARREAATAVRAGLANFYSVIEKTAPENIRSPKSGETASELCRQTENIRSRNRGETGITVVADDLAKLSAALEGGADRIVFGGENYRHEAVTLPMYEMAVKLARQSGAEVVFNTPRIIRDGELPAFHKWLESIRDMGAAAISVHNIGSLYAARKLTDLPVEADFSLISYNIEALRHLAELGISRAVLSPELNMAQLSDLAGQSPVPVECLVDGNLELMVSEYCCTGSFLGGLDKGSCGAPCVTSGKSFFLKDRKDIKFPLVMDQYCHMHLLNSSRLSMLPHAMKFRDMGISSLRLDGRYMDEGQLRKTVRNYRKYMAYPAELTEAEKKAVQQLEGENITRGHYFRGVL</sequence>
<evidence type="ECO:0000313" key="3">
    <source>
        <dbReference type="Proteomes" id="UP000433181"/>
    </source>
</evidence>
<dbReference type="AlphaFoldDB" id="A0A6I2UGX7"/>
<dbReference type="InterPro" id="IPR051454">
    <property type="entry name" value="RNA/ubiquinone_mod_enzymes"/>
</dbReference>
<evidence type="ECO:0000313" key="2">
    <source>
        <dbReference type="EMBL" id="MSU08272.1"/>
    </source>
</evidence>
<dbReference type="Pfam" id="PF12392">
    <property type="entry name" value="DUF3656"/>
    <property type="match status" value="1"/>
</dbReference>
<keyword evidence="3" id="KW-1185">Reference proteome</keyword>
<proteinExistence type="predicted"/>